<dbReference type="Gene3D" id="1.20.890.10">
    <property type="entry name" value="cAMP-dependent protein kinase regulatory subunit, dimerization-anchoring domain"/>
    <property type="match status" value="1"/>
</dbReference>
<dbReference type="GeneID" id="119637145"/>
<dbReference type="AlphaFoldDB" id="A0A9C6DUH4"/>
<protein>
    <submittedName>
        <fullName evidence="3">Uncharacterized protein LOC119637145</fullName>
    </submittedName>
</protein>
<dbReference type="RefSeq" id="XP_037888919.1">
    <property type="nucleotide sequence ID" value="XM_038032991.1"/>
</dbReference>
<keyword evidence="2" id="KW-1185">Reference proteome</keyword>
<evidence type="ECO:0000313" key="2">
    <source>
        <dbReference type="Proteomes" id="UP000092443"/>
    </source>
</evidence>
<reference evidence="3" key="1">
    <citation type="submission" date="2025-08" db="UniProtKB">
        <authorList>
            <consortium name="RefSeq"/>
        </authorList>
    </citation>
    <scope>IDENTIFICATION</scope>
    <source>
        <tissue evidence="3">Whole body pupa</tissue>
    </source>
</reference>
<dbReference type="Pfam" id="PF00612">
    <property type="entry name" value="IQ"/>
    <property type="match status" value="1"/>
</dbReference>
<name>A0A9C6DUH4_9MUSC</name>
<dbReference type="InterPro" id="IPR000048">
    <property type="entry name" value="IQ_motif_EF-hand-BS"/>
</dbReference>
<dbReference type="CDD" id="cd23767">
    <property type="entry name" value="IQCD"/>
    <property type="match status" value="1"/>
</dbReference>
<dbReference type="CDD" id="cd12084">
    <property type="entry name" value="DD_RII_PKA-like"/>
    <property type="match status" value="1"/>
</dbReference>
<sequence>MLYLVQRGKVRSQVIPIPEGLPEVLADITREVLRCQPTSECLCQFIIDYLHAVMVTREKAQTAKSIIDTALQAVDEIAADMCICDIPKEKSEEMIATMEDCFKRFLAKRRCEMGREGEVVKFNEVDLLDELIKKCKFSEIELKISQPLIEAAYAKFAHAYATAHKDAEGTEALYQYFRERDEKRRRENRRSVAAIKIQAFYRGYSLRKSLFEERPSKPFEEERESDFVLQDVAARKIQHFFRHRLSSKRMTVSFDPVKPAAEEDVCEVESVVSMTAHLTVQNKPGDKEEATDADPADETTGGGDAA</sequence>
<organism evidence="2 3">
    <name type="scientific">Glossina fuscipes</name>
    <dbReference type="NCBI Taxonomy" id="7396"/>
    <lineage>
        <taxon>Eukaryota</taxon>
        <taxon>Metazoa</taxon>
        <taxon>Ecdysozoa</taxon>
        <taxon>Arthropoda</taxon>
        <taxon>Hexapoda</taxon>
        <taxon>Insecta</taxon>
        <taxon>Pterygota</taxon>
        <taxon>Neoptera</taxon>
        <taxon>Endopterygota</taxon>
        <taxon>Diptera</taxon>
        <taxon>Brachycera</taxon>
        <taxon>Muscomorpha</taxon>
        <taxon>Hippoboscoidea</taxon>
        <taxon>Glossinidae</taxon>
        <taxon>Glossina</taxon>
    </lineage>
</organism>
<dbReference type="Gene3D" id="1.20.5.190">
    <property type="match status" value="1"/>
</dbReference>
<accession>A0A9C6DUH4</accession>
<dbReference type="SUPFAM" id="SSF47391">
    <property type="entry name" value="Dimerization-anchoring domain of cAMP-dependent PK regulatory subunit"/>
    <property type="match status" value="1"/>
</dbReference>
<evidence type="ECO:0000313" key="3">
    <source>
        <dbReference type="RefSeq" id="XP_037888919.1"/>
    </source>
</evidence>
<dbReference type="KEGG" id="gfs:119637145"/>
<gene>
    <name evidence="3" type="primary">LOC119637145</name>
</gene>
<dbReference type="Proteomes" id="UP000092443">
    <property type="component" value="Unplaced"/>
</dbReference>
<feature type="region of interest" description="Disordered" evidence="1">
    <location>
        <begin position="277"/>
        <end position="306"/>
    </location>
</feature>
<dbReference type="PROSITE" id="PS50096">
    <property type="entry name" value="IQ"/>
    <property type="match status" value="1"/>
</dbReference>
<evidence type="ECO:0000256" key="1">
    <source>
        <dbReference type="SAM" id="MobiDB-lite"/>
    </source>
</evidence>
<proteinExistence type="predicted"/>